<reference evidence="3" key="1">
    <citation type="submission" date="2022-11" db="EMBL/GenBank/DDBJ databases">
        <authorList>
            <person name="Petersen C."/>
        </authorList>
    </citation>
    <scope>NUCLEOTIDE SEQUENCE</scope>
    <source>
        <strain evidence="3">IBT 21917</strain>
    </source>
</reference>
<organism evidence="3 4">
    <name type="scientific">Penicillium capsulatum</name>
    <dbReference type="NCBI Taxonomy" id="69766"/>
    <lineage>
        <taxon>Eukaryota</taxon>
        <taxon>Fungi</taxon>
        <taxon>Dikarya</taxon>
        <taxon>Ascomycota</taxon>
        <taxon>Pezizomycotina</taxon>
        <taxon>Eurotiomycetes</taxon>
        <taxon>Eurotiomycetidae</taxon>
        <taxon>Eurotiales</taxon>
        <taxon>Aspergillaceae</taxon>
        <taxon>Penicillium</taxon>
    </lineage>
</organism>
<dbReference type="AlphaFoldDB" id="A0A9W9IKG8"/>
<dbReference type="Pfam" id="PF25484">
    <property type="entry name" value="DUF7907"/>
    <property type="match status" value="1"/>
</dbReference>
<protein>
    <recommendedName>
        <fullName evidence="2">DUF7907 domain-containing protein</fullName>
    </recommendedName>
</protein>
<feature type="chain" id="PRO_5040955277" description="DUF7907 domain-containing protein" evidence="1">
    <location>
        <begin position="16"/>
        <end position="168"/>
    </location>
</feature>
<dbReference type="EMBL" id="JAPQKO010000002">
    <property type="protein sequence ID" value="KAJ5179447.1"/>
    <property type="molecule type" value="Genomic_DNA"/>
</dbReference>
<keyword evidence="1" id="KW-0732">Signal</keyword>
<keyword evidence="4" id="KW-1185">Reference proteome</keyword>
<evidence type="ECO:0000313" key="3">
    <source>
        <dbReference type="EMBL" id="KAJ5179447.1"/>
    </source>
</evidence>
<reference evidence="3" key="2">
    <citation type="journal article" date="2023" name="IMA Fungus">
        <title>Comparative genomic study of the Penicillium genus elucidates a diverse pangenome and 15 lateral gene transfer events.</title>
        <authorList>
            <person name="Petersen C."/>
            <person name="Sorensen T."/>
            <person name="Nielsen M.R."/>
            <person name="Sondergaard T.E."/>
            <person name="Sorensen J.L."/>
            <person name="Fitzpatrick D.A."/>
            <person name="Frisvad J.C."/>
            <person name="Nielsen K.L."/>
        </authorList>
    </citation>
    <scope>NUCLEOTIDE SEQUENCE</scope>
    <source>
        <strain evidence="3">IBT 21917</strain>
    </source>
</reference>
<feature type="domain" description="DUF7907" evidence="2">
    <location>
        <begin position="21"/>
        <end position="162"/>
    </location>
</feature>
<dbReference type="InterPro" id="IPR057229">
    <property type="entry name" value="DUF7907"/>
</dbReference>
<name>A0A9W9IKG8_9EURO</name>
<evidence type="ECO:0000313" key="4">
    <source>
        <dbReference type="Proteomes" id="UP001146351"/>
    </source>
</evidence>
<evidence type="ECO:0000256" key="1">
    <source>
        <dbReference type="SAM" id="SignalP"/>
    </source>
</evidence>
<comment type="caution">
    <text evidence="3">The sequence shown here is derived from an EMBL/GenBank/DDBJ whole genome shotgun (WGS) entry which is preliminary data.</text>
</comment>
<dbReference type="Proteomes" id="UP001146351">
    <property type="component" value="Unassembled WGS sequence"/>
</dbReference>
<evidence type="ECO:0000259" key="2">
    <source>
        <dbReference type="Pfam" id="PF25484"/>
    </source>
</evidence>
<dbReference type="OrthoDB" id="4351149at2759"/>
<feature type="signal peptide" evidence="1">
    <location>
        <begin position="1"/>
        <end position="15"/>
    </location>
</feature>
<sequence>MKLLALALLATTAAAGQPNQQLFTLQSSGSSNSSQNNLYLTPRHTAAEGPLNSKPVFQSDSTKADTFYVLNDTVRTDTPNGPYAIALEAVDGGKGPVRLGEYASTGSHGFKRTRDDKNDKVVASGNNWSNWIICDDAGIQGLFYVQNGNDAPDGCNKIDLKVNPKESS</sequence>
<gene>
    <name evidence="3" type="ORF">N7492_002657</name>
</gene>
<accession>A0A9W9IKG8</accession>
<proteinExistence type="predicted"/>